<dbReference type="Gene3D" id="3.40.50.410">
    <property type="entry name" value="von Willebrand factor, type A domain"/>
    <property type="match status" value="1"/>
</dbReference>
<gene>
    <name evidence="2" type="ORF">SAMN06265370_11969</name>
</gene>
<keyword evidence="1" id="KW-0732">Signal</keyword>
<protein>
    <recommendedName>
        <fullName evidence="4">VWFA domain-containing protein</fullName>
    </recommendedName>
</protein>
<dbReference type="InterPro" id="IPR010607">
    <property type="entry name" value="DUF1194"/>
</dbReference>
<keyword evidence="3" id="KW-1185">Reference proteome</keyword>
<evidence type="ECO:0000256" key="1">
    <source>
        <dbReference type="SAM" id="SignalP"/>
    </source>
</evidence>
<feature type="signal peptide" evidence="1">
    <location>
        <begin position="1"/>
        <end position="18"/>
    </location>
</feature>
<evidence type="ECO:0000313" key="2">
    <source>
        <dbReference type="EMBL" id="SNR73744.1"/>
    </source>
</evidence>
<sequence length="226" mass="23636">MKALALFVLLCWAGGAQAACRQALALGLDVSGSVDAREYRLQLDGLAGALNHPEVREALLAMPGTPVRLAVYDWSGPQDQRLVLGWTEVTDSAALDGIVAQLRSTGRGPGDPSTAIGAAMMFGAALVAPQGDCWKRTLDISGDGKSNTGPHPRDAHGGLGGITVNALVVGADQIGTGLADLSDYFRAYVISGADAFVETALGFEDFEAAMVRKLKRELIGPVFSRR</sequence>
<organism evidence="2 3">
    <name type="scientific">Puniceibacterium sediminis</name>
    <dbReference type="NCBI Taxonomy" id="1608407"/>
    <lineage>
        <taxon>Bacteria</taxon>
        <taxon>Pseudomonadati</taxon>
        <taxon>Pseudomonadota</taxon>
        <taxon>Alphaproteobacteria</taxon>
        <taxon>Rhodobacterales</taxon>
        <taxon>Paracoccaceae</taxon>
        <taxon>Puniceibacterium</taxon>
    </lineage>
</organism>
<reference evidence="2 3" key="1">
    <citation type="submission" date="2017-06" db="EMBL/GenBank/DDBJ databases">
        <authorList>
            <person name="Kim H.J."/>
            <person name="Triplett B.A."/>
        </authorList>
    </citation>
    <scope>NUCLEOTIDE SEQUENCE [LARGE SCALE GENOMIC DNA]</scope>
    <source>
        <strain evidence="2 3">DSM 29052</strain>
    </source>
</reference>
<dbReference type="InterPro" id="IPR036465">
    <property type="entry name" value="vWFA_dom_sf"/>
</dbReference>
<evidence type="ECO:0000313" key="3">
    <source>
        <dbReference type="Proteomes" id="UP000198417"/>
    </source>
</evidence>
<accession>A0A238YSU5</accession>
<dbReference type="EMBL" id="FZNN01000019">
    <property type="protein sequence ID" value="SNR73744.1"/>
    <property type="molecule type" value="Genomic_DNA"/>
</dbReference>
<dbReference type="RefSeq" id="WP_089272847.1">
    <property type="nucleotide sequence ID" value="NZ_FZNN01000019.1"/>
</dbReference>
<dbReference type="Proteomes" id="UP000198417">
    <property type="component" value="Unassembled WGS sequence"/>
</dbReference>
<name>A0A238YSU5_9RHOB</name>
<dbReference type="OrthoDB" id="9792179at2"/>
<dbReference type="SUPFAM" id="SSF53300">
    <property type="entry name" value="vWA-like"/>
    <property type="match status" value="1"/>
</dbReference>
<proteinExistence type="predicted"/>
<dbReference type="Pfam" id="PF06707">
    <property type="entry name" value="DUF1194"/>
    <property type="match status" value="1"/>
</dbReference>
<evidence type="ECO:0008006" key="4">
    <source>
        <dbReference type="Google" id="ProtNLM"/>
    </source>
</evidence>
<dbReference type="AlphaFoldDB" id="A0A238YSU5"/>
<feature type="chain" id="PRO_5012963838" description="VWFA domain-containing protein" evidence="1">
    <location>
        <begin position="19"/>
        <end position="226"/>
    </location>
</feature>